<dbReference type="Gene3D" id="3.10.129.10">
    <property type="entry name" value="Hotdog Thioesterase"/>
    <property type="match status" value="1"/>
</dbReference>
<dbReference type="PANTHER" id="PTHR43240">
    <property type="entry name" value="1,4-DIHYDROXY-2-NAPHTHOYL-COA THIOESTERASE 1"/>
    <property type="match status" value="1"/>
</dbReference>
<dbReference type="InterPro" id="IPR006683">
    <property type="entry name" value="Thioestr_dom"/>
</dbReference>
<dbReference type="EMBL" id="CP049056">
    <property type="protein sequence ID" value="QIE56218.1"/>
    <property type="molecule type" value="Genomic_DNA"/>
</dbReference>
<dbReference type="RefSeq" id="WP_165099161.1">
    <property type="nucleotide sequence ID" value="NZ_CP049056.1"/>
</dbReference>
<evidence type="ECO:0000313" key="3">
    <source>
        <dbReference type="Proteomes" id="UP000503336"/>
    </source>
</evidence>
<dbReference type="SUPFAM" id="SSF54637">
    <property type="entry name" value="Thioesterase/thiol ester dehydrase-isomerase"/>
    <property type="match status" value="1"/>
</dbReference>
<dbReference type="Pfam" id="PF03061">
    <property type="entry name" value="4HBT"/>
    <property type="match status" value="1"/>
</dbReference>
<dbReference type="CDD" id="cd03443">
    <property type="entry name" value="PaaI_thioesterase"/>
    <property type="match status" value="1"/>
</dbReference>
<name>A0A7L5BZF5_9RHOB</name>
<dbReference type="GO" id="GO:0016790">
    <property type="term" value="F:thiolester hydrolase activity"/>
    <property type="evidence" value="ECO:0007669"/>
    <property type="project" value="UniProtKB-ARBA"/>
</dbReference>
<dbReference type="KEGG" id="hdh:G5B40_12565"/>
<dbReference type="InterPro" id="IPR029069">
    <property type="entry name" value="HotDog_dom_sf"/>
</dbReference>
<keyword evidence="3" id="KW-1185">Reference proteome</keyword>
<accession>A0A7L5BZF5</accession>
<dbReference type="Proteomes" id="UP000503336">
    <property type="component" value="Chromosome"/>
</dbReference>
<dbReference type="PANTHER" id="PTHR43240:SF3">
    <property type="entry name" value="THIOESTERASE DOMAIN-CONTAINING PROTEIN"/>
    <property type="match status" value="1"/>
</dbReference>
<evidence type="ECO:0000259" key="1">
    <source>
        <dbReference type="Pfam" id="PF03061"/>
    </source>
</evidence>
<sequence length="165" mass="18050">MTGAATQEEKARRDAALERLTLTSPYHRFIGVSFVRMGDELTARLAYSEHLIGNPLIPALHGGVTGALLEITAIMQLAWDELWRGMEAGGAEAAAIHAGRLPKLPKTIDLTIDYLRSGRPRDAYARATVQKAGRRVANVRVEAWQDSRDRPIAAAHGHFLMQNAG</sequence>
<protein>
    <submittedName>
        <fullName evidence="2">PaaI family thioesterase</fullName>
    </submittedName>
</protein>
<organism evidence="2 3">
    <name type="scientific">Pikeienuella piscinae</name>
    <dbReference type="NCBI Taxonomy" id="2748098"/>
    <lineage>
        <taxon>Bacteria</taxon>
        <taxon>Pseudomonadati</taxon>
        <taxon>Pseudomonadota</taxon>
        <taxon>Alphaproteobacteria</taxon>
        <taxon>Rhodobacterales</taxon>
        <taxon>Paracoccaceae</taxon>
        <taxon>Pikeienuella</taxon>
    </lineage>
</organism>
<evidence type="ECO:0000313" key="2">
    <source>
        <dbReference type="EMBL" id="QIE56218.1"/>
    </source>
</evidence>
<proteinExistence type="predicted"/>
<gene>
    <name evidence="2" type="ORF">G5B40_12565</name>
</gene>
<dbReference type="AlphaFoldDB" id="A0A7L5BZF5"/>
<reference evidence="2 3" key="1">
    <citation type="submission" date="2020-02" db="EMBL/GenBank/DDBJ databases">
        <title>complete genome sequence of Rhodobacteraceae bacterium.</title>
        <authorList>
            <person name="Park J."/>
            <person name="Kim Y.-S."/>
            <person name="Kim K.-H."/>
        </authorList>
    </citation>
    <scope>NUCLEOTIDE SEQUENCE [LARGE SCALE GENOMIC DNA]</scope>
    <source>
        <strain evidence="2 3">RR4-56</strain>
    </source>
</reference>
<feature type="domain" description="Thioesterase" evidence="1">
    <location>
        <begin position="86"/>
        <end position="149"/>
    </location>
</feature>